<evidence type="ECO:0000256" key="1">
    <source>
        <dbReference type="SAM" id="MobiDB-lite"/>
    </source>
</evidence>
<feature type="region of interest" description="Disordered" evidence="1">
    <location>
        <begin position="1"/>
        <end position="42"/>
    </location>
</feature>
<keyword evidence="3" id="KW-1185">Reference proteome</keyword>
<evidence type="ECO:0000313" key="2">
    <source>
        <dbReference type="EMBL" id="KDP36988.1"/>
    </source>
</evidence>
<feature type="compositionally biased region" description="Low complexity" evidence="1">
    <location>
        <begin position="1"/>
        <end position="14"/>
    </location>
</feature>
<evidence type="ECO:0000313" key="3">
    <source>
        <dbReference type="Proteomes" id="UP000027138"/>
    </source>
</evidence>
<dbReference type="Proteomes" id="UP000027138">
    <property type="component" value="Unassembled WGS sequence"/>
</dbReference>
<gene>
    <name evidence="2" type="ORF">JCGZ_08627</name>
</gene>
<accession>A0A067KPN5</accession>
<feature type="compositionally biased region" description="Polar residues" evidence="1">
    <location>
        <begin position="20"/>
        <end position="31"/>
    </location>
</feature>
<reference evidence="2 3" key="1">
    <citation type="journal article" date="2014" name="PLoS ONE">
        <title>Global Analysis of Gene Expression Profiles in Physic Nut (Jatropha curcas L.) Seedlings Exposed to Salt Stress.</title>
        <authorList>
            <person name="Zhang L."/>
            <person name="Zhang C."/>
            <person name="Wu P."/>
            <person name="Chen Y."/>
            <person name="Li M."/>
            <person name="Jiang H."/>
            <person name="Wu G."/>
        </authorList>
    </citation>
    <scope>NUCLEOTIDE SEQUENCE [LARGE SCALE GENOMIC DNA]</scope>
    <source>
        <strain evidence="3">cv. GZQX0401</strain>
        <tissue evidence="2">Young leaves</tissue>
    </source>
</reference>
<name>A0A067KPN5_JATCU</name>
<protein>
    <submittedName>
        <fullName evidence="2">Uncharacterized protein</fullName>
    </submittedName>
</protein>
<dbReference type="EMBL" id="KK914416">
    <property type="protein sequence ID" value="KDP36988.1"/>
    <property type="molecule type" value="Genomic_DNA"/>
</dbReference>
<proteinExistence type="predicted"/>
<organism evidence="2 3">
    <name type="scientific">Jatropha curcas</name>
    <name type="common">Barbados nut</name>
    <dbReference type="NCBI Taxonomy" id="180498"/>
    <lineage>
        <taxon>Eukaryota</taxon>
        <taxon>Viridiplantae</taxon>
        <taxon>Streptophyta</taxon>
        <taxon>Embryophyta</taxon>
        <taxon>Tracheophyta</taxon>
        <taxon>Spermatophyta</taxon>
        <taxon>Magnoliopsida</taxon>
        <taxon>eudicotyledons</taxon>
        <taxon>Gunneridae</taxon>
        <taxon>Pentapetalae</taxon>
        <taxon>rosids</taxon>
        <taxon>fabids</taxon>
        <taxon>Malpighiales</taxon>
        <taxon>Euphorbiaceae</taxon>
        <taxon>Crotonoideae</taxon>
        <taxon>Jatropheae</taxon>
        <taxon>Jatropha</taxon>
    </lineage>
</organism>
<sequence length="94" mass="10352">MGSQVSSSSYSPTSDFERSMNASYPTPSTRQFEQEQDPLSPLRLETGHWTAVPEVPDLLSKACSWCEGTIFLVGQLHGALTKALTSENFLEDQV</sequence>
<dbReference type="AlphaFoldDB" id="A0A067KPN5"/>